<protein>
    <recommendedName>
        <fullName evidence="3">DUF2993 domain-containing protein</fullName>
    </recommendedName>
</protein>
<gene>
    <name evidence="1" type="ORF">GCM10010171_58410</name>
</gene>
<reference evidence="1" key="1">
    <citation type="journal article" date="2014" name="Int. J. Syst. Evol. Microbiol.">
        <title>Complete genome sequence of Corynebacterium casei LMG S-19264T (=DSM 44701T), isolated from a smear-ripened cheese.</title>
        <authorList>
            <consortium name="US DOE Joint Genome Institute (JGI-PGF)"/>
            <person name="Walter F."/>
            <person name="Albersmeier A."/>
            <person name="Kalinowski J."/>
            <person name="Ruckert C."/>
        </authorList>
    </citation>
    <scope>NUCLEOTIDE SEQUENCE</scope>
    <source>
        <strain evidence="1">JCM 3276</strain>
    </source>
</reference>
<reference evidence="1" key="2">
    <citation type="submission" date="2020-09" db="EMBL/GenBank/DDBJ databases">
        <authorList>
            <person name="Sun Q."/>
            <person name="Ohkuma M."/>
        </authorList>
    </citation>
    <scope>NUCLEOTIDE SEQUENCE</scope>
    <source>
        <strain evidence="1">JCM 3276</strain>
    </source>
</reference>
<sequence>MFGDWLPGIDALLSVGRSATPAGVLESAVRVAADRMRGRVVTVRDVPMTVVDLAVSTDTVGLAQGRINEVRFAARDVAWPGLPVDALTVCGRDVRFGGPLSTRVVIGSVGLRVSVSAEAIAKPPLALEVVDGRLWVRKSPWPGALQVEPEVAHGALLVRPVAVRAGRLRVPVTRPAIPVALPDLPPNVRITGVTVTETGLDVEGTAVDWRDRLSGTPLTELLGLLTAAATTFTVGARPAG</sequence>
<dbReference type="RefSeq" id="WP_189213825.1">
    <property type="nucleotide sequence ID" value="NZ_BMRB01000008.1"/>
</dbReference>
<accession>A0A918GSU6</accession>
<dbReference type="EMBL" id="BMRB01000008">
    <property type="protein sequence ID" value="GGS55797.1"/>
    <property type="molecule type" value="Genomic_DNA"/>
</dbReference>
<evidence type="ECO:0000313" key="2">
    <source>
        <dbReference type="Proteomes" id="UP000660680"/>
    </source>
</evidence>
<evidence type="ECO:0000313" key="1">
    <source>
        <dbReference type="EMBL" id="GGS55797.1"/>
    </source>
</evidence>
<dbReference type="Proteomes" id="UP000660680">
    <property type="component" value="Unassembled WGS sequence"/>
</dbReference>
<comment type="caution">
    <text evidence="1">The sequence shown here is derived from an EMBL/GenBank/DDBJ whole genome shotgun (WGS) entry which is preliminary data.</text>
</comment>
<dbReference type="InterPro" id="IPR021373">
    <property type="entry name" value="DUF2993"/>
</dbReference>
<dbReference type="Pfam" id="PF11209">
    <property type="entry name" value="LmeA"/>
    <property type="match status" value="1"/>
</dbReference>
<keyword evidence="2" id="KW-1185">Reference proteome</keyword>
<dbReference type="AlphaFoldDB" id="A0A918GSU6"/>
<organism evidence="1 2">
    <name type="scientific">Actinokineospora fastidiosa</name>
    <dbReference type="NCBI Taxonomy" id="1816"/>
    <lineage>
        <taxon>Bacteria</taxon>
        <taxon>Bacillati</taxon>
        <taxon>Actinomycetota</taxon>
        <taxon>Actinomycetes</taxon>
        <taxon>Pseudonocardiales</taxon>
        <taxon>Pseudonocardiaceae</taxon>
        <taxon>Actinokineospora</taxon>
    </lineage>
</organism>
<evidence type="ECO:0008006" key="3">
    <source>
        <dbReference type="Google" id="ProtNLM"/>
    </source>
</evidence>
<proteinExistence type="predicted"/>
<name>A0A918GSU6_9PSEU</name>